<dbReference type="Gene3D" id="1.20.140.10">
    <property type="entry name" value="Butyryl-CoA Dehydrogenase, subunit A, domain 3"/>
    <property type="match status" value="2"/>
</dbReference>
<dbReference type="Gene3D" id="2.40.110.10">
    <property type="entry name" value="Butyryl-CoA Dehydrogenase, subunit A, domain 2"/>
    <property type="match status" value="1"/>
</dbReference>
<evidence type="ECO:0000313" key="10">
    <source>
        <dbReference type="Proteomes" id="UP000183413"/>
    </source>
</evidence>
<comment type="similarity">
    <text evidence="2">Belongs to the acyl-CoA dehydrogenase family.</text>
</comment>
<keyword evidence="5" id="KW-0560">Oxidoreductase</keyword>
<reference evidence="9 10" key="1">
    <citation type="submission" date="2016-10" db="EMBL/GenBank/DDBJ databases">
        <authorList>
            <person name="de Groot N.N."/>
        </authorList>
    </citation>
    <scope>NUCLEOTIDE SEQUENCE [LARGE SCALE GENOMIC DNA]</scope>
    <source>
        <strain evidence="9 10">DSM 43067</strain>
    </source>
</reference>
<dbReference type="PANTHER" id="PTHR43292:SF4">
    <property type="entry name" value="ACYL-COA DEHYDROGENASE FADE34"/>
    <property type="match status" value="1"/>
</dbReference>
<dbReference type="InterPro" id="IPR009100">
    <property type="entry name" value="AcylCoA_DH/oxidase_NM_dom_sf"/>
</dbReference>
<evidence type="ECO:0000256" key="5">
    <source>
        <dbReference type="ARBA" id="ARBA00023002"/>
    </source>
</evidence>
<feature type="domain" description="Acyl-CoA oxidase/dehydrogenase middle" evidence="7">
    <location>
        <begin position="458"/>
        <end position="552"/>
    </location>
</feature>
<dbReference type="InterPro" id="IPR052161">
    <property type="entry name" value="Mycobact_Acyl-CoA_DH"/>
</dbReference>
<dbReference type="EMBL" id="FOVH01000012">
    <property type="protein sequence ID" value="SFP22258.1"/>
    <property type="molecule type" value="Genomic_DNA"/>
</dbReference>
<accession>A0A1I5NKB1</accession>
<dbReference type="Pfam" id="PF02770">
    <property type="entry name" value="Acyl-CoA_dh_M"/>
    <property type="match status" value="1"/>
</dbReference>
<dbReference type="InterPro" id="IPR009075">
    <property type="entry name" value="AcylCo_DH/oxidase_C"/>
</dbReference>
<gene>
    <name evidence="9" type="ORF">SAMN04489713_112198</name>
</gene>
<dbReference type="InParanoid" id="A0A1I5NKB1"/>
<dbReference type="InterPro" id="IPR006091">
    <property type="entry name" value="Acyl-CoA_Oxase/DH_mid-dom"/>
</dbReference>
<name>A0A1I5NKB1_9ACTN</name>
<dbReference type="GeneID" id="99650911"/>
<dbReference type="SUPFAM" id="SSF47203">
    <property type="entry name" value="Acyl-CoA dehydrogenase C-terminal domain-like"/>
    <property type="match status" value="2"/>
</dbReference>
<evidence type="ECO:0000259" key="8">
    <source>
        <dbReference type="Pfam" id="PF02771"/>
    </source>
</evidence>
<keyword evidence="3" id="KW-0285">Flavoprotein</keyword>
<evidence type="ECO:0000259" key="6">
    <source>
        <dbReference type="Pfam" id="PF00441"/>
    </source>
</evidence>
<dbReference type="GO" id="GO:0005886">
    <property type="term" value="C:plasma membrane"/>
    <property type="evidence" value="ECO:0007669"/>
    <property type="project" value="TreeGrafter"/>
</dbReference>
<feature type="domain" description="Acyl-CoA dehydrogenase/oxidase C-terminal" evidence="6">
    <location>
        <begin position="207"/>
        <end position="326"/>
    </location>
</feature>
<dbReference type="GO" id="GO:0050660">
    <property type="term" value="F:flavin adenine dinucleotide binding"/>
    <property type="evidence" value="ECO:0007669"/>
    <property type="project" value="InterPro"/>
</dbReference>
<proteinExistence type="inferred from homology"/>
<evidence type="ECO:0000256" key="4">
    <source>
        <dbReference type="ARBA" id="ARBA00022827"/>
    </source>
</evidence>
<dbReference type="FunFam" id="2.40.110.10:FF:000011">
    <property type="entry name" value="Acyl-CoA dehydrogenase FadE34"/>
    <property type="match status" value="1"/>
</dbReference>
<keyword evidence="10" id="KW-1185">Reference proteome</keyword>
<dbReference type="InterPro" id="IPR013786">
    <property type="entry name" value="AcylCoA_DH/ox_N"/>
</dbReference>
<evidence type="ECO:0000259" key="7">
    <source>
        <dbReference type="Pfam" id="PF02770"/>
    </source>
</evidence>
<protein>
    <submittedName>
        <fullName evidence="9">Acyl-CoA dehydrogenase</fullName>
    </submittedName>
</protein>
<feature type="domain" description="Acyl-CoA dehydrogenase/oxidase N-terminal" evidence="8">
    <location>
        <begin position="6"/>
        <end position="107"/>
    </location>
</feature>
<dbReference type="InterPro" id="IPR037069">
    <property type="entry name" value="AcylCoA_DH/ox_N_sf"/>
</dbReference>
<feature type="domain" description="Acyl-CoA dehydrogenase/oxidase C-terminal" evidence="6">
    <location>
        <begin position="564"/>
        <end position="706"/>
    </location>
</feature>
<evidence type="ECO:0000256" key="1">
    <source>
        <dbReference type="ARBA" id="ARBA00001974"/>
    </source>
</evidence>
<dbReference type="Pfam" id="PF02771">
    <property type="entry name" value="Acyl-CoA_dh_N"/>
    <property type="match status" value="1"/>
</dbReference>
<dbReference type="SUPFAM" id="SSF56645">
    <property type="entry name" value="Acyl-CoA dehydrogenase NM domain-like"/>
    <property type="match status" value="2"/>
</dbReference>
<dbReference type="PANTHER" id="PTHR43292">
    <property type="entry name" value="ACYL-COA DEHYDROGENASE"/>
    <property type="match status" value="1"/>
</dbReference>
<sequence length="715" mass="74929">MGLAITEEHQELATVVREFATEQRVRAAARAVLDPDAPSVPDVWKRIADLGWLGLHLPESAGGSGFGLPELAVVVDELGRAVGPGRLLPTVTASAVLAGSGGEALRELVTRLADGSAVAGLGLAPGLTREADGGFTGELTVLAGQWADVFVLAAGDDLLVVPAGAGALAVAPVTGLDPSLGLAKVTVTGLAAADGHVLAGAAGAAVSLLRTLAAAEAAGGARGCLDFALEYARVREQFGRPIGSFQAVKHHLATMLVGVELATALAWDAARGAATADEAGLTAAAAAGFALRNYQDCARRAIQIFGGIGFTWEHDAHLYLRRAGALQAVVAALGSPEDEVFAATKAGVRRQFTIDLPEEAQIHRAEARKFLERYRATPDGERRALLASSGYQVPHWPEPFGRGATAVEQLVLEEELSEVEAPSLGIGGWVLLTLAQTANEEQIRRWIAPGLLGEQRWCQLFSEPNAGSDAAAVQTRGTRVDGGWRVNGQKVWTSDAQNCNRGLATVRTDPEAPKHKGITAMAVDLTAPGVTIRPLREITGQALFNEVFFDDVFVPDEDVVGEPNDGWRVARATLGNERVSIGGGSREGLSAWDLPGIASRYGVTDTEHTRAIARLVTEEQAMRALNLRQATRAVAGAGAGPEGNVTKLLSAEHAQRVTELAVELSGTAAVTGDEEAIMFEYLFGRCLSIAGGTSEITRNVIAERILGLPRDPLAR</sequence>
<dbReference type="Pfam" id="PF00441">
    <property type="entry name" value="Acyl-CoA_dh_1"/>
    <property type="match status" value="2"/>
</dbReference>
<organism evidence="9 10">
    <name type="scientific">Actinomadura madurae</name>
    <dbReference type="NCBI Taxonomy" id="1993"/>
    <lineage>
        <taxon>Bacteria</taxon>
        <taxon>Bacillati</taxon>
        <taxon>Actinomycetota</taxon>
        <taxon>Actinomycetes</taxon>
        <taxon>Streptosporangiales</taxon>
        <taxon>Thermomonosporaceae</taxon>
        <taxon>Actinomadura</taxon>
    </lineage>
</organism>
<dbReference type="InterPro" id="IPR036250">
    <property type="entry name" value="AcylCo_DH-like_C"/>
</dbReference>
<keyword evidence="4" id="KW-0274">FAD</keyword>
<evidence type="ECO:0000256" key="3">
    <source>
        <dbReference type="ARBA" id="ARBA00022630"/>
    </source>
</evidence>
<dbReference type="RefSeq" id="WP_021591955.1">
    <property type="nucleotide sequence ID" value="NZ_CP083237.1"/>
</dbReference>
<dbReference type="STRING" id="1993.SAMN04489713_112198"/>
<dbReference type="AlphaFoldDB" id="A0A1I5NKB1"/>
<comment type="cofactor">
    <cofactor evidence="1">
        <name>FAD</name>
        <dbReference type="ChEBI" id="CHEBI:57692"/>
    </cofactor>
</comment>
<dbReference type="Proteomes" id="UP000183413">
    <property type="component" value="Unassembled WGS sequence"/>
</dbReference>
<dbReference type="InterPro" id="IPR046373">
    <property type="entry name" value="Acyl-CoA_Oxase/DH_mid-dom_sf"/>
</dbReference>
<dbReference type="Gene3D" id="1.10.540.10">
    <property type="entry name" value="Acyl-CoA dehydrogenase/oxidase, N-terminal domain"/>
    <property type="match status" value="2"/>
</dbReference>
<evidence type="ECO:0000256" key="2">
    <source>
        <dbReference type="ARBA" id="ARBA00009347"/>
    </source>
</evidence>
<evidence type="ECO:0000313" key="9">
    <source>
        <dbReference type="EMBL" id="SFP22258.1"/>
    </source>
</evidence>
<dbReference type="eggNOG" id="COG1960">
    <property type="taxonomic scope" value="Bacteria"/>
</dbReference>
<dbReference type="GO" id="GO:0016627">
    <property type="term" value="F:oxidoreductase activity, acting on the CH-CH group of donors"/>
    <property type="evidence" value="ECO:0007669"/>
    <property type="project" value="InterPro"/>
</dbReference>